<keyword evidence="4" id="KW-1185">Reference proteome</keyword>
<dbReference type="Proteomes" id="UP001162162">
    <property type="component" value="Unassembled WGS sequence"/>
</dbReference>
<evidence type="ECO:0000313" key="4">
    <source>
        <dbReference type="Proteomes" id="UP001162162"/>
    </source>
</evidence>
<dbReference type="EMBL" id="JAPWTK010000433">
    <property type="protein sequence ID" value="KAJ8940406.1"/>
    <property type="molecule type" value="Genomic_DNA"/>
</dbReference>
<name>A0AAV8XPL6_9CUCU</name>
<keyword evidence="2" id="KW-1133">Transmembrane helix</keyword>
<keyword evidence="2" id="KW-0472">Membrane</keyword>
<evidence type="ECO:0000256" key="2">
    <source>
        <dbReference type="SAM" id="Phobius"/>
    </source>
</evidence>
<proteinExistence type="predicted"/>
<evidence type="ECO:0000313" key="3">
    <source>
        <dbReference type="EMBL" id="KAJ8940406.1"/>
    </source>
</evidence>
<feature type="transmembrane region" description="Helical" evidence="2">
    <location>
        <begin position="140"/>
        <end position="161"/>
    </location>
</feature>
<dbReference type="SUPFAM" id="SSF103473">
    <property type="entry name" value="MFS general substrate transporter"/>
    <property type="match status" value="1"/>
</dbReference>
<protein>
    <submittedName>
        <fullName evidence="3">Uncharacterized protein</fullName>
    </submittedName>
</protein>
<feature type="compositionally biased region" description="Basic and acidic residues" evidence="1">
    <location>
        <begin position="1"/>
        <end position="21"/>
    </location>
</feature>
<gene>
    <name evidence="3" type="ORF">NQ318_009335</name>
</gene>
<keyword evidence="2" id="KW-0812">Transmembrane</keyword>
<feature type="region of interest" description="Disordered" evidence="1">
    <location>
        <begin position="1"/>
        <end position="44"/>
    </location>
</feature>
<evidence type="ECO:0000256" key="1">
    <source>
        <dbReference type="SAM" id="MobiDB-lite"/>
    </source>
</evidence>
<dbReference type="InterPro" id="IPR036259">
    <property type="entry name" value="MFS_trans_sf"/>
</dbReference>
<feature type="transmembrane region" description="Helical" evidence="2">
    <location>
        <begin position="104"/>
        <end position="128"/>
    </location>
</feature>
<accession>A0AAV8XPL6</accession>
<organism evidence="3 4">
    <name type="scientific">Aromia moschata</name>
    <dbReference type="NCBI Taxonomy" id="1265417"/>
    <lineage>
        <taxon>Eukaryota</taxon>
        <taxon>Metazoa</taxon>
        <taxon>Ecdysozoa</taxon>
        <taxon>Arthropoda</taxon>
        <taxon>Hexapoda</taxon>
        <taxon>Insecta</taxon>
        <taxon>Pterygota</taxon>
        <taxon>Neoptera</taxon>
        <taxon>Endopterygota</taxon>
        <taxon>Coleoptera</taxon>
        <taxon>Polyphaga</taxon>
        <taxon>Cucujiformia</taxon>
        <taxon>Chrysomeloidea</taxon>
        <taxon>Cerambycidae</taxon>
        <taxon>Cerambycinae</taxon>
        <taxon>Callichromatini</taxon>
        <taxon>Aromia</taxon>
    </lineage>
</organism>
<sequence length="244" mass="28404">MEESTEKEREKMSQSKPAIREEVEDPSIDTKKEELQPLNLKGPEEYPNEKEVLKKAAKKLAQYEEKVVTEPEQLTENVEEKLENLTFWQKVFIFFDFDLFKDLIYVNLMMGITVANFAELNFSILTPIVLQEFNFEKYEIATFMSLLGATDIVVRFFIPFVADKIGWSNKTFFLIGVMNMAFGRIKIEFKVKKLNLLGCKRGLEGDGQLGVRRKRFEHPQEAVAAVEFDMLVFFVRRHGTHTII</sequence>
<comment type="caution">
    <text evidence="3">The sequence shown here is derived from an EMBL/GenBank/DDBJ whole genome shotgun (WGS) entry which is preliminary data.</text>
</comment>
<dbReference type="AlphaFoldDB" id="A0AAV8XPL6"/>
<reference evidence="3" key="1">
    <citation type="journal article" date="2023" name="Insect Mol. Biol.">
        <title>Genome sequencing provides insights into the evolution of gene families encoding plant cell wall-degrading enzymes in longhorned beetles.</title>
        <authorList>
            <person name="Shin N.R."/>
            <person name="Okamura Y."/>
            <person name="Kirsch R."/>
            <person name="Pauchet Y."/>
        </authorList>
    </citation>
    <scope>NUCLEOTIDE SEQUENCE</scope>
    <source>
        <strain evidence="3">AMC_N1</strain>
    </source>
</reference>